<accession>A0ABT4UUF1</accession>
<protein>
    <submittedName>
        <fullName evidence="2">Uncharacterized protein</fullName>
    </submittedName>
</protein>
<gene>
    <name evidence="2" type="ORF">OU415_05210</name>
</gene>
<keyword evidence="1" id="KW-0812">Transmembrane</keyword>
<dbReference type="RefSeq" id="WP_270947397.1">
    <property type="nucleotide sequence ID" value="NZ_JAQGLA010000005.1"/>
</dbReference>
<proteinExistence type="predicted"/>
<organism evidence="2 3">
    <name type="scientific">Saccharopolyspora oryzae</name>
    <dbReference type="NCBI Taxonomy" id="2997343"/>
    <lineage>
        <taxon>Bacteria</taxon>
        <taxon>Bacillati</taxon>
        <taxon>Actinomycetota</taxon>
        <taxon>Actinomycetes</taxon>
        <taxon>Pseudonocardiales</taxon>
        <taxon>Pseudonocardiaceae</taxon>
        <taxon>Saccharopolyspora</taxon>
    </lineage>
</organism>
<name>A0ABT4UUF1_9PSEU</name>
<evidence type="ECO:0000313" key="3">
    <source>
        <dbReference type="Proteomes" id="UP001210380"/>
    </source>
</evidence>
<sequence>MTSVDWGNVPSWISAIGSMAAFGIASLAARAAWKQVKFSADQQRYRDEQAEREQAVKFAAWLTVKEGSDKRPEVYLRYANMSELPIYDLAIMPVYYPDARSGMDVVEPTKEVREYFLEPLTRQIQDRYDGMFESLKIAFSGDGVDDDKHSGARRSAFRNSTRQLNPTQFRFRDAQNISWRRDSDGFLKRTRIDKEGDDMDDPFYRKIKETRSELRVGGHDFVSILMNRGTNTG</sequence>
<keyword evidence="3" id="KW-1185">Reference proteome</keyword>
<reference evidence="2 3" key="1">
    <citation type="submission" date="2022-11" db="EMBL/GenBank/DDBJ databases">
        <title>Draft genome sequence of Saccharopolyspora sp. WRP15-2 isolated from rhizosphere soils of wild rice in Thailand.</title>
        <authorList>
            <person name="Duangmal K."/>
            <person name="Kammanee S."/>
            <person name="Muangham S."/>
        </authorList>
    </citation>
    <scope>NUCLEOTIDE SEQUENCE [LARGE SCALE GENOMIC DNA]</scope>
    <source>
        <strain evidence="2 3">WRP15-2</strain>
    </source>
</reference>
<dbReference type="EMBL" id="JAQGLA010000005">
    <property type="protein sequence ID" value="MDA3624826.1"/>
    <property type="molecule type" value="Genomic_DNA"/>
</dbReference>
<comment type="caution">
    <text evidence="2">The sequence shown here is derived from an EMBL/GenBank/DDBJ whole genome shotgun (WGS) entry which is preliminary data.</text>
</comment>
<evidence type="ECO:0000313" key="2">
    <source>
        <dbReference type="EMBL" id="MDA3624826.1"/>
    </source>
</evidence>
<feature type="transmembrane region" description="Helical" evidence="1">
    <location>
        <begin position="12"/>
        <end position="33"/>
    </location>
</feature>
<keyword evidence="1" id="KW-0472">Membrane</keyword>
<keyword evidence="1" id="KW-1133">Transmembrane helix</keyword>
<evidence type="ECO:0000256" key="1">
    <source>
        <dbReference type="SAM" id="Phobius"/>
    </source>
</evidence>
<dbReference type="Proteomes" id="UP001210380">
    <property type="component" value="Unassembled WGS sequence"/>
</dbReference>